<accession>A0A285JK99</accession>
<dbReference type="Proteomes" id="UP000219353">
    <property type="component" value="Unassembled WGS sequence"/>
</dbReference>
<proteinExistence type="predicted"/>
<organism evidence="2 3">
    <name type="scientific">Arsukibacterium tuosuense</name>
    <dbReference type="NCBI Taxonomy" id="1323745"/>
    <lineage>
        <taxon>Bacteria</taxon>
        <taxon>Pseudomonadati</taxon>
        <taxon>Pseudomonadota</taxon>
        <taxon>Gammaproteobacteria</taxon>
        <taxon>Chromatiales</taxon>
        <taxon>Chromatiaceae</taxon>
        <taxon>Arsukibacterium</taxon>
    </lineage>
</organism>
<sequence length="140" mass="15813">MRPVLQVTLVALFEALAIAFALFFFWRVHQQYQAIAQSALVEIQTGTAFLLLPLILPILHLMSIAEKHLVAGPKLAKFRKMQSRLFIFFVLMLPAIGFGINQMVMSQLKQQGYHACSLVTHQTRSSFTTYSKDTVLCPKS</sequence>
<keyword evidence="1" id="KW-0472">Membrane</keyword>
<keyword evidence="1" id="KW-0812">Transmembrane</keyword>
<evidence type="ECO:0000313" key="3">
    <source>
        <dbReference type="Proteomes" id="UP000219353"/>
    </source>
</evidence>
<feature type="transmembrane region" description="Helical" evidence="1">
    <location>
        <begin position="85"/>
        <end position="104"/>
    </location>
</feature>
<keyword evidence="1" id="KW-1133">Transmembrane helix</keyword>
<evidence type="ECO:0000313" key="2">
    <source>
        <dbReference type="EMBL" id="SNY60493.1"/>
    </source>
</evidence>
<reference evidence="3" key="1">
    <citation type="submission" date="2017-09" db="EMBL/GenBank/DDBJ databases">
        <authorList>
            <person name="Varghese N."/>
            <person name="Submissions S."/>
        </authorList>
    </citation>
    <scope>NUCLEOTIDE SEQUENCE [LARGE SCALE GENOMIC DNA]</scope>
    <source>
        <strain evidence="3">CGMCC 1.12461</strain>
    </source>
</reference>
<dbReference type="AlphaFoldDB" id="A0A285JK99"/>
<name>A0A285JK99_9GAMM</name>
<protein>
    <submittedName>
        <fullName evidence="2">Uncharacterized protein</fullName>
    </submittedName>
</protein>
<keyword evidence="3" id="KW-1185">Reference proteome</keyword>
<evidence type="ECO:0000256" key="1">
    <source>
        <dbReference type="SAM" id="Phobius"/>
    </source>
</evidence>
<dbReference type="EMBL" id="OBEB01000010">
    <property type="protein sequence ID" value="SNY60493.1"/>
    <property type="molecule type" value="Genomic_DNA"/>
</dbReference>
<gene>
    <name evidence="2" type="ORF">SAMN06297280_0107</name>
</gene>
<dbReference type="OrthoDB" id="9868084at2"/>
<feature type="transmembrane region" description="Helical" evidence="1">
    <location>
        <begin position="7"/>
        <end position="26"/>
    </location>
</feature>
<feature type="transmembrane region" description="Helical" evidence="1">
    <location>
        <begin position="46"/>
        <end position="65"/>
    </location>
</feature>